<dbReference type="CDD" id="cd00433">
    <property type="entry name" value="Peptidase_M17"/>
    <property type="match status" value="1"/>
</dbReference>
<feature type="binding site" evidence="8">
    <location>
        <position position="272"/>
    </location>
    <ligand>
        <name>Mn(2+)</name>
        <dbReference type="ChEBI" id="CHEBI:29035"/>
        <label>2</label>
    </ligand>
</feature>
<dbReference type="GO" id="GO:0006508">
    <property type="term" value="P:proteolysis"/>
    <property type="evidence" value="ECO:0007669"/>
    <property type="project" value="UniProtKB-KW"/>
</dbReference>
<dbReference type="AlphaFoldDB" id="A0A6J4KU47"/>
<feature type="binding site" evidence="8">
    <location>
        <position position="267"/>
    </location>
    <ligand>
        <name>Mn(2+)</name>
        <dbReference type="ChEBI" id="CHEBI:29035"/>
        <label>2</label>
    </ligand>
</feature>
<evidence type="ECO:0000313" key="10">
    <source>
        <dbReference type="EMBL" id="CAA9314864.1"/>
    </source>
</evidence>
<dbReference type="Pfam" id="PF00883">
    <property type="entry name" value="Peptidase_M17"/>
    <property type="match status" value="1"/>
</dbReference>
<dbReference type="Pfam" id="PF02789">
    <property type="entry name" value="Peptidase_M17_N"/>
    <property type="match status" value="1"/>
</dbReference>
<dbReference type="NCBIfam" id="NF002083">
    <property type="entry name" value="PRK00913.3-5"/>
    <property type="match status" value="1"/>
</dbReference>
<comment type="subcellular location">
    <subcellularLocation>
        <location evidence="8">Cytoplasm</location>
    </subcellularLocation>
</comment>
<evidence type="ECO:0000256" key="7">
    <source>
        <dbReference type="ARBA" id="ARBA00023211"/>
    </source>
</evidence>
<feature type="binding site" evidence="8">
    <location>
        <position position="272"/>
    </location>
    <ligand>
        <name>Mn(2+)</name>
        <dbReference type="ChEBI" id="CHEBI:29035"/>
        <label>1</label>
    </ligand>
</feature>
<dbReference type="InterPro" id="IPR023042">
    <property type="entry name" value="Peptidase_M17_leu_NH2_pept"/>
</dbReference>
<evidence type="ECO:0000256" key="6">
    <source>
        <dbReference type="ARBA" id="ARBA00022801"/>
    </source>
</evidence>
<evidence type="ECO:0000256" key="1">
    <source>
        <dbReference type="ARBA" id="ARBA00000135"/>
    </source>
</evidence>
<dbReference type="InterPro" id="IPR000819">
    <property type="entry name" value="Peptidase_M17_C"/>
</dbReference>
<keyword evidence="8" id="KW-0963">Cytoplasm</keyword>
<dbReference type="NCBIfam" id="NF002074">
    <property type="entry name" value="PRK00913.1-4"/>
    <property type="match status" value="1"/>
</dbReference>
<feature type="binding site" evidence="8">
    <location>
        <position position="351"/>
    </location>
    <ligand>
        <name>Mn(2+)</name>
        <dbReference type="ChEBI" id="CHEBI:29035"/>
        <label>2</label>
    </ligand>
</feature>
<accession>A0A6J4KU47</accession>
<dbReference type="PANTHER" id="PTHR11963">
    <property type="entry name" value="LEUCINE AMINOPEPTIDASE-RELATED"/>
    <property type="match status" value="1"/>
</dbReference>
<evidence type="ECO:0000256" key="2">
    <source>
        <dbReference type="ARBA" id="ARBA00000967"/>
    </source>
</evidence>
<dbReference type="SUPFAM" id="SSF52949">
    <property type="entry name" value="Macro domain-like"/>
    <property type="match status" value="1"/>
</dbReference>
<protein>
    <recommendedName>
        <fullName evidence="8">Probable cytosol aminopeptidase</fullName>
        <ecNumber evidence="8">3.4.11.1</ecNumber>
    </recommendedName>
    <alternativeName>
        <fullName evidence="8">Leucine aminopeptidase</fullName>
        <shortName evidence="8">LAP</shortName>
        <ecNumber evidence="8">3.4.11.10</ecNumber>
    </alternativeName>
    <alternativeName>
        <fullName evidence="8">Leucyl aminopeptidase</fullName>
    </alternativeName>
</protein>
<dbReference type="InterPro" id="IPR043472">
    <property type="entry name" value="Macro_dom-like"/>
</dbReference>
<dbReference type="Gene3D" id="3.40.630.10">
    <property type="entry name" value="Zn peptidases"/>
    <property type="match status" value="1"/>
</dbReference>
<feature type="active site" evidence="8">
    <location>
        <position position="279"/>
    </location>
</feature>
<evidence type="ECO:0000256" key="8">
    <source>
        <dbReference type="HAMAP-Rule" id="MF_00181"/>
    </source>
</evidence>
<proteinExistence type="inferred from homology"/>
<keyword evidence="6 8" id="KW-0378">Hydrolase</keyword>
<evidence type="ECO:0000256" key="5">
    <source>
        <dbReference type="ARBA" id="ARBA00022670"/>
    </source>
</evidence>
<feature type="active site" evidence="8">
    <location>
        <position position="353"/>
    </location>
</feature>
<comment type="cofactor">
    <cofactor evidence="8">
        <name>Mn(2+)</name>
        <dbReference type="ChEBI" id="CHEBI:29035"/>
    </cofactor>
    <text evidence="8">Binds 2 manganese ions per subunit.</text>
</comment>
<dbReference type="EMBL" id="CADCTV010000298">
    <property type="protein sequence ID" value="CAA9314864.1"/>
    <property type="molecule type" value="Genomic_DNA"/>
</dbReference>
<dbReference type="Gene3D" id="3.40.220.10">
    <property type="entry name" value="Leucine Aminopeptidase, subunit E, domain 1"/>
    <property type="match status" value="1"/>
</dbReference>
<dbReference type="InterPro" id="IPR011356">
    <property type="entry name" value="Leucine_aapep/pepB"/>
</dbReference>
<dbReference type="EC" id="3.4.11.10" evidence="8"/>
<dbReference type="GO" id="GO:0030145">
    <property type="term" value="F:manganese ion binding"/>
    <property type="evidence" value="ECO:0007669"/>
    <property type="project" value="UniProtKB-UniRule"/>
</dbReference>
<keyword evidence="8" id="KW-0479">Metal-binding</keyword>
<dbReference type="PANTHER" id="PTHR11963:SF23">
    <property type="entry name" value="CYTOSOL AMINOPEPTIDASE"/>
    <property type="match status" value="1"/>
</dbReference>
<dbReference type="HAMAP" id="MF_00181">
    <property type="entry name" value="Cytosol_peptidase_M17"/>
    <property type="match status" value="1"/>
</dbReference>
<dbReference type="GO" id="GO:0005737">
    <property type="term" value="C:cytoplasm"/>
    <property type="evidence" value="ECO:0007669"/>
    <property type="project" value="UniProtKB-SubCell"/>
</dbReference>
<keyword evidence="4 8" id="KW-0031">Aminopeptidase</keyword>
<evidence type="ECO:0000256" key="3">
    <source>
        <dbReference type="ARBA" id="ARBA00009528"/>
    </source>
</evidence>
<dbReference type="PRINTS" id="PR00481">
    <property type="entry name" value="LAMNOPPTDASE"/>
</dbReference>
<keyword evidence="5 8" id="KW-0645">Protease</keyword>
<comment type="catalytic activity">
    <reaction evidence="2 8">
        <text>Release of an N-terminal amino acid, preferentially leucine, but not glutamic or aspartic acids.</text>
        <dbReference type="EC" id="3.4.11.10"/>
    </reaction>
</comment>
<organism evidence="10">
    <name type="scientific">uncultured Gemmatimonadota bacterium</name>
    <dbReference type="NCBI Taxonomy" id="203437"/>
    <lineage>
        <taxon>Bacteria</taxon>
        <taxon>Pseudomonadati</taxon>
        <taxon>Gemmatimonadota</taxon>
        <taxon>environmental samples</taxon>
    </lineage>
</organism>
<dbReference type="PROSITE" id="PS00631">
    <property type="entry name" value="CYTOSOL_AP"/>
    <property type="match status" value="1"/>
</dbReference>
<evidence type="ECO:0000256" key="4">
    <source>
        <dbReference type="ARBA" id="ARBA00022438"/>
    </source>
</evidence>
<keyword evidence="7 8" id="KW-0464">Manganese</keyword>
<reference evidence="10" key="1">
    <citation type="submission" date="2020-02" db="EMBL/GenBank/DDBJ databases">
        <authorList>
            <person name="Meier V. D."/>
        </authorList>
    </citation>
    <scope>NUCLEOTIDE SEQUENCE</scope>
    <source>
        <strain evidence="10">AVDCRST_MAG89</strain>
    </source>
</reference>
<dbReference type="InterPro" id="IPR008283">
    <property type="entry name" value="Peptidase_M17_N"/>
</dbReference>
<gene>
    <name evidence="8" type="primary">pepA</name>
    <name evidence="10" type="ORF">AVDCRST_MAG89-1349</name>
</gene>
<feature type="binding site" evidence="8">
    <location>
        <position position="290"/>
    </location>
    <ligand>
        <name>Mn(2+)</name>
        <dbReference type="ChEBI" id="CHEBI:29035"/>
        <label>2</label>
    </ligand>
</feature>
<sequence>MKITALRADPAGHAAPLLAVPVLDDGEQDAAFTALDQALGGQLEALRTRGDLRGTLGETVLFFPAAGAVPAERVLLVGMGKGAELTAERLRQAAGSAAKQAAKSRAPSLAFALPASVVADRVAARAVAEGLVLGAYEFREMKSADEKKPAPVSLDEAAILLPEGADAGDAAEGARVGEIVARAENLARTLGNLPGNVATPAYLAQTAERIAGERGLGVTILGPEEMRAEGMGALLAVAQGSAQEPRLIILEHRGGAEGDKPLAIVGKGLTFDAGGISIKPAQGMEDMKFDMCGGAATLAAMKAIAELDLPVNVVGIVPSSENLLGGAAMKPGDILRAHGGKTIEVVNTDAEGRLILADAISYAKRFDPAAMLDAATLTGACVIALGHAATGVMGNDQALVDEVLAVGEATGERCWQLPMFDDYREQIKSDYADIKNSGGRPAGAITAGWFLREFVGDWPWVHLDVAGTAYGDGKLSYLTKGGTGVPTRIFVEWVMARAAASEAASA</sequence>
<feature type="binding site" evidence="8">
    <location>
        <position position="349"/>
    </location>
    <ligand>
        <name>Mn(2+)</name>
        <dbReference type="ChEBI" id="CHEBI:29035"/>
        <label>1</label>
    </ligand>
</feature>
<comment type="similarity">
    <text evidence="3 8">Belongs to the peptidase M17 family.</text>
</comment>
<comment type="catalytic activity">
    <reaction evidence="1 8">
        <text>Release of an N-terminal amino acid, Xaa-|-Yaa-, in which Xaa is preferably Leu, but may be other amino acids including Pro although not Arg or Lys, and Yaa may be Pro. Amino acid amides and methyl esters are also readily hydrolyzed, but rates on arylamides are exceedingly low.</text>
        <dbReference type="EC" id="3.4.11.1"/>
    </reaction>
</comment>
<dbReference type="GO" id="GO:0070006">
    <property type="term" value="F:metalloaminopeptidase activity"/>
    <property type="evidence" value="ECO:0007669"/>
    <property type="project" value="InterPro"/>
</dbReference>
<feature type="binding site" evidence="8">
    <location>
        <position position="351"/>
    </location>
    <ligand>
        <name>Mn(2+)</name>
        <dbReference type="ChEBI" id="CHEBI:29035"/>
        <label>1</label>
    </ligand>
</feature>
<dbReference type="SUPFAM" id="SSF53187">
    <property type="entry name" value="Zn-dependent exopeptidases"/>
    <property type="match status" value="1"/>
</dbReference>
<evidence type="ECO:0000259" key="9">
    <source>
        <dbReference type="PROSITE" id="PS00631"/>
    </source>
</evidence>
<feature type="domain" description="Cytosol aminopeptidase" evidence="9">
    <location>
        <begin position="347"/>
        <end position="354"/>
    </location>
</feature>
<dbReference type="NCBIfam" id="NF002073">
    <property type="entry name" value="PRK00913.1-2"/>
    <property type="match status" value="1"/>
</dbReference>
<dbReference type="EC" id="3.4.11.1" evidence="8"/>
<comment type="function">
    <text evidence="8">Presumably involved in the processing and regular turnover of intracellular proteins. Catalyzes the removal of unsubstituted N-terminal amino acids from various peptides.</text>
</comment>
<name>A0A6J4KU47_9BACT</name>